<feature type="domain" description="HTH cro/C1-type" evidence="1">
    <location>
        <begin position="40"/>
        <end position="95"/>
    </location>
</feature>
<name>A0ABR9GHX6_9HYPH</name>
<dbReference type="Pfam" id="PF13744">
    <property type="entry name" value="HTH_37"/>
    <property type="match status" value="1"/>
</dbReference>
<dbReference type="InterPro" id="IPR010982">
    <property type="entry name" value="Lambda_DNA-bd_dom_sf"/>
</dbReference>
<dbReference type="RefSeq" id="WP_192565468.1">
    <property type="nucleotide sequence ID" value="NZ_JACZEP010000001.1"/>
</dbReference>
<sequence length="116" mass="12885">MSDIRDNEILIEQSSGDVFADLDIELDAKDRMKNAIAREITHLVESRGLTQTQVAQILQTDQAKVSNITRGRLAGFSVDRLVNFLILLGYDVDIHLSKNSSEKGRVTVHSPVAMYG</sequence>
<evidence type="ECO:0000259" key="1">
    <source>
        <dbReference type="PROSITE" id="PS50943"/>
    </source>
</evidence>
<evidence type="ECO:0000313" key="2">
    <source>
        <dbReference type="EMBL" id="MBE1203271.1"/>
    </source>
</evidence>
<accession>A0ABR9GHX6</accession>
<proteinExistence type="predicted"/>
<dbReference type="InterPro" id="IPR001387">
    <property type="entry name" value="Cro/C1-type_HTH"/>
</dbReference>
<evidence type="ECO:0000313" key="3">
    <source>
        <dbReference type="Proteomes" id="UP000598227"/>
    </source>
</evidence>
<dbReference type="Proteomes" id="UP000598227">
    <property type="component" value="Unassembled WGS sequence"/>
</dbReference>
<keyword evidence="3" id="KW-1185">Reference proteome</keyword>
<dbReference type="SMART" id="SM00530">
    <property type="entry name" value="HTH_XRE"/>
    <property type="match status" value="1"/>
</dbReference>
<dbReference type="PROSITE" id="PS50943">
    <property type="entry name" value="HTH_CROC1"/>
    <property type="match status" value="1"/>
</dbReference>
<dbReference type="InterPro" id="IPR039554">
    <property type="entry name" value="HigA2-like_HTH"/>
</dbReference>
<gene>
    <name evidence="2" type="ORF">IHE39_03085</name>
</gene>
<dbReference type="SUPFAM" id="SSF47413">
    <property type="entry name" value="lambda repressor-like DNA-binding domains"/>
    <property type="match status" value="1"/>
</dbReference>
<protein>
    <submittedName>
        <fullName evidence="2">XRE family transcriptional regulator</fullName>
    </submittedName>
</protein>
<comment type="caution">
    <text evidence="2">The sequence shown here is derived from an EMBL/GenBank/DDBJ whole genome shotgun (WGS) entry which is preliminary data.</text>
</comment>
<organism evidence="2 3">
    <name type="scientific">Aminobacter carboxidus</name>
    <dbReference type="NCBI Taxonomy" id="376165"/>
    <lineage>
        <taxon>Bacteria</taxon>
        <taxon>Pseudomonadati</taxon>
        <taxon>Pseudomonadota</taxon>
        <taxon>Alphaproteobacteria</taxon>
        <taxon>Hyphomicrobiales</taxon>
        <taxon>Phyllobacteriaceae</taxon>
        <taxon>Aminobacter</taxon>
    </lineage>
</organism>
<reference evidence="2 3" key="1">
    <citation type="submission" date="2020-09" db="EMBL/GenBank/DDBJ databases">
        <title>Draft Genome Sequence of Aminobacter carboxidus type strain DSM 1086, a soil Gram-negative carboxydobacterium.</title>
        <authorList>
            <person name="Turrini P."/>
            <person name="Tescari M."/>
            <person name="Artuso I."/>
            <person name="Lugli G.A."/>
            <person name="Frangipani E."/>
            <person name="Ventura M."/>
            <person name="Visca P."/>
        </authorList>
    </citation>
    <scope>NUCLEOTIDE SEQUENCE [LARGE SCALE GENOMIC DNA]</scope>
    <source>
        <strain evidence="2 3">DSM 1086</strain>
    </source>
</reference>
<dbReference type="CDD" id="cd00093">
    <property type="entry name" value="HTH_XRE"/>
    <property type="match status" value="1"/>
</dbReference>
<dbReference type="EMBL" id="JACZEP010000001">
    <property type="protein sequence ID" value="MBE1203271.1"/>
    <property type="molecule type" value="Genomic_DNA"/>
</dbReference>
<dbReference type="Gene3D" id="1.10.260.40">
    <property type="entry name" value="lambda repressor-like DNA-binding domains"/>
    <property type="match status" value="1"/>
</dbReference>